<comment type="caution">
    <text evidence="1">The sequence shown here is derived from an EMBL/GenBank/DDBJ whole genome shotgun (WGS) entry which is preliminary data.</text>
</comment>
<sequence>MSSPEEPYCPDEGDYIWLNFDPQAGREQAGRRPALVLTPRKYNQVTRLCVLCPATSQVKGYPLEVKASIKGAEESVILADHVKSASWADRKAAFIEMAPPGVLAEVRAKLAPVLGIKKEHCKS</sequence>
<dbReference type="PANTHER" id="PTHR33988:SF3">
    <property type="entry name" value="ENDORIBONUCLEASE TOXIN CHPB-RELATED"/>
    <property type="match status" value="1"/>
</dbReference>
<dbReference type="PANTHER" id="PTHR33988">
    <property type="entry name" value="ENDORIBONUCLEASE MAZF-RELATED"/>
    <property type="match status" value="1"/>
</dbReference>
<proteinExistence type="predicted"/>
<dbReference type="RefSeq" id="WP_161726758.1">
    <property type="nucleotide sequence ID" value="NZ_JAAAXI010000044.1"/>
</dbReference>
<dbReference type="GO" id="GO:0004519">
    <property type="term" value="F:endonuclease activity"/>
    <property type="evidence" value="ECO:0007669"/>
    <property type="project" value="UniProtKB-KW"/>
</dbReference>
<name>A0ABW9Z3I8_9HYPH</name>
<organism evidence="1 2">
    <name type="scientific">Microvirga arsenatis</name>
    <dbReference type="NCBI Taxonomy" id="2692265"/>
    <lineage>
        <taxon>Bacteria</taxon>
        <taxon>Pseudomonadati</taxon>
        <taxon>Pseudomonadota</taxon>
        <taxon>Alphaproteobacteria</taxon>
        <taxon>Hyphomicrobiales</taxon>
        <taxon>Methylobacteriaceae</taxon>
        <taxon>Microvirga</taxon>
    </lineage>
</organism>
<dbReference type="InterPro" id="IPR011067">
    <property type="entry name" value="Plasmid_toxin/cell-grow_inhib"/>
</dbReference>
<dbReference type="InterPro" id="IPR003477">
    <property type="entry name" value="PemK-like"/>
</dbReference>
<dbReference type="Pfam" id="PF02452">
    <property type="entry name" value="PemK_toxin"/>
    <property type="match status" value="1"/>
</dbReference>
<reference evidence="1 2" key="1">
    <citation type="submission" date="2020-01" db="EMBL/GenBank/DDBJ databases">
        <title>Microvirga sp. nov., an arsenate reduction bacterium isolated from Tibet hotspring sediments.</title>
        <authorList>
            <person name="Yuan C.-G."/>
        </authorList>
    </citation>
    <scope>NUCLEOTIDE SEQUENCE [LARGE SCALE GENOMIC DNA]</scope>
    <source>
        <strain evidence="1 2">SYSU G3D203</strain>
    </source>
</reference>
<keyword evidence="1" id="KW-0540">Nuclease</keyword>
<dbReference type="Proteomes" id="UP000818323">
    <property type="component" value="Unassembled WGS sequence"/>
</dbReference>
<protein>
    <submittedName>
        <fullName evidence="1">mRNA-degrading endonuclease</fullName>
    </submittedName>
</protein>
<evidence type="ECO:0000313" key="1">
    <source>
        <dbReference type="EMBL" id="NBJ27264.1"/>
    </source>
</evidence>
<keyword evidence="1" id="KW-0255">Endonuclease</keyword>
<keyword evidence="2" id="KW-1185">Reference proteome</keyword>
<dbReference type="SUPFAM" id="SSF50118">
    <property type="entry name" value="Cell growth inhibitor/plasmid maintenance toxic component"/>
    <property type="match status" value="1"/>
</dbReference>
<gene>
    <name evidence="1" type="ORF">GR303_23400</name>
</gene>
<dbReference type="EMBL" id="JAAAXJ010000034">
    <property type="protein sequence ID" value="NBJ27264.1"/>
    <property type="molecule type" value="Genomic_DNA"/>
</dbReference>
<keyword evidence="1" id="KW-0378">Hydrolase</keyword>
<dbReference type="Gene3D" id="2.30.30.110">
    <property type="match status" value="1"/>
</dbReference>
<evidence type="ECO:0000313" key="2">
    <source>
        <dbReference type="Proteomes" id="UP000818323"/>
    </source>
</evidence>
<accession>A0ABW9Z3I8</accession>